<dbReference type="SMART" id="SM00879">
    <property type="entry name" value="Brix"/>
    <property type="match status" value="1"/>
</dbReference>
<proteinExistence type="predicted"/>
<organism evidence="2">
    <name type="scientific">Spironucleus salmonicida</name>
    <dbReference type="NCBI Taxonomy" id="348837"/>
    <lineage>
        <taxon>Eukaryota</taxon>
        <taxon>Metamonada</taxon>
        <taxon>Diplomonadida</taxon>
        <taxon>Hexamitidae</taxon>
        <taxon>Hexamitinae</taxon>
        <taxon>Spironucleus</taxon>
    </lineage>
</organism>
<dbReference type="PANTHER" id="PTHR22734">
    <property type="entry name" value="U3 SMALL NUCLEOLAR RIBONUCLEOPROTEIN PROTEIN IMP4"/>
    <property type="match status" value="1"/>
</dbReference>
<dbReference type="Proteomes" id="UP000018208">
    <property type="component" value="Unassembled WGS sequence"/>
</dbReference>
<dbReference type="GO" id="GO:0032040">
    <property type="term" value="C:small-subunit processome"/>
    <property type="evidence" value="ECO:0007669"/>
    <property type="project" value="TreeGrafter"/>
</dbReference>
<reference evidence="2 3" key="1">
    <citation type="journal article" date="2014" name="PLoS Genet.">
        <title>The Genome of Spironucleus salmonicida Highlights a Fish Pathogen Adapted to Fluctuating Environments.</title>
        <authorList>
            <person name="Xu F."/>
            <person name="Jerlstrom-Hultqvist J."/>
            <person name="Einarsson E."/>
            <person name="Astvaldsson A."/>
            <person name="Svard S.G."/>
            <person name="Andersson J.O."/>
        </authorList>
    </citation>
    <scope>NUCLEOTIDE SEQUENCE</scope>
    <source>
        <strain evidence="3">ATCC 50377</strain>
    </source>
</reference>
<evidence type="ECO:0000313" key="3">
    <source>
        <dbReference type="EMBL" id="KAH0577527.1"/>
    </source>
</evidence>
<name>V6LGA5_9EUKA</name>
<keyword evidence="4" id="KW-1185">Reference proteome</keyword>
<dbReference type="GO" id="GO:0006364">
    <property type="term" value="P:rRNA processing"/>
    <property type="evidence" value="ECO:0007669"/>
    <property type="project" value="InterPro"/>
</dbReference>
<feature type="domain" description="Brix" evidence="1">
    <location>
        <begin position="77"/>
        <end position="256"/>
    </location>
</feature>
<evidence type="ECO:0000313" key="4">
    <source>
        <dbReference type="Proteomes" id="UP000018208"/>
    </source>
</evidence>
<dbReference type="InterPro" id="IPR007109">
    <property type="entry name" value="Brix"/>
</dbReference>
<dbReference type="PROSITE" id="PS50833">
    <property type="entry name" value="BRIX"/>
    <property type="match status" value="1"/>
</dbReference>
<sequence>MNRRNSRLRMEFKQRALQQTSNNDAYEARQELQNALTGVAALPSHMQKDAVSLNTKSKYDGVDSPTLEDEYSHVTVPKILLTTSREPSPRLKLFSKELKIVFANTQRVNRGQTTINQLVNSARAADFSDIIILHETRGRPDGMVVSHLPHGPTVYFNLNQIQLRSEVGGDNQPEKAPQLVFEGMESKIGKRITQVMKHLFDQAKPESERAVSFVNRSDCVVFRQHVFERVGKEVLLKEIGPRFNMNPYRIQVDAIDAKAPDVEWQLNTFSSASFKQQIL</sequence>
<dbReference type="Pfam" id="PF04427">
    <property type="entry name" value="Brix"/>
    <property type="match status" value="1"/>
</dbReference>
<dbReference type="GO" id="GO:0005654">
    <property type="term" value="C:nucleoplasm"/>
    <property type="evidence" value="ECO:0007669"/>
    <property type="project" value="UniProtKB-ARBA"/>
</dbReference>
<dbReference type="GO" id="GO:0042274">
    <property type="term" value="P:ribosomal small subunit biogenesis"/>
    <property type="evidence" value="ECO:0007669"/>
    <property type="project" value="UniProtKB-ARBA"/>
</dbReference>
<dbReference type="OrthoDB" id="10253204at2759"/>
<dbReference type="AlphaFoldDB" id="V6LGA5"/>
<dbReference type="GO" id="GO:0030515">
    <property type="term" value="F:snoRNA binding"/>
    <property type="evidence" value="ECO:0007669"/>
    <property type="project" value="TreeGrafter"/>
</dbReference>
<dbReference type="VEuPathDB" id="GiardiaDB:SS50377_20881"/>
<keyword evidence="2" id="KW-0687">Ribonucleoprotein</keyword>
<dbReference type="InterPro" id="IPR044281">
    <property type="entry name" value="IMP4/RPF1"/>
</dbReference>
<dbReference type="GO" id="GO:0034457">
    <property type="term" value="C:Mpp10 complex"/>
    <property type="evidence" value="ECO:0007669"/>
    <property type="project" value="UniProtKB-ARBA"/>
</dbReference>
<evidence type="ECO:0000313" key="2">
    <source>
        <dbReference type="EMBL" id="EST43557.1"/>
    </source>
</evidence>
<dbReference type="FunFam" id="3.40.50.10480:FF:000001">
    <property type="entry name" value="IMP4, U3 small nucleolar ribonucleoprotein"/>
    <property type="match status" value="1"/>
</dbReference>
<dbReference type="PANTHER" id="PTHR22734:SF2">
    <property type="entry name" value="U3 SMALL NUCLEOLAR RIBONUCLEOPROTEIN PROTEIN IMP4"/>
    <property type="match status" value="1"/>
</dbReference>
<dbReference type="EMBL" id="AUWU02000001">
    <property type="protein sequence ID" value="KAH0577527.1"/>
    <property type="molecule type" value="Genomic_DNA"/>
</dbReference>
<protein>
    <submittedName>
        <fullName evidence="2">U3 small nucleolar ribonucleoprotein IMP4</fullName>
    </submittedName>
</protein>
<dbReference type="EMBL" id="KI546135">
    <property type="protein sequence ID" value="EST43557.1"/>
    <property type="molecule type" value="Genomic_DNA"/>
</dbReference>
<dbReference type="GO" id="GO:0042134">
    <property type="term" value="F:rRNA primary transcript binding"/>
    <property type="evidence" value="ECO:0007669"/>
    <property type="project" value="InterPro"/>
</dbReference>
<gene>
    <name evidence="2" type="ORF">SS50377_16595</name>
    <name evidence="3" type="ORF">SS50377_20881</name>
</gene>
<dbReference type="Gene3D" id="3.40.50.10480">
    <property type="entry name" value="Probable brix-domain ribosomal biogenesis protein"/>
    <property type="match status" value="1"/>
</dbReference>
<dbReference type="SUPFAM" id="SSF52954">
    <property type="entry name" value="Class II aaRS ABD-related"/>
    <property type="match status" value="1"/>
</dbReference>
<accession>V6LGA5</accession>
<reference evidence="3" key="2">
    <citation type="submission" date="2020-12" db="EMBL/GenBank/DDBJ databases">
        <title>New Spironucleus salmonicida genome in near-complete chromosomes.</title>
        <authorList>
            <person name="Xu F."/>
            <person name="Kurt Z."/>
            <person name="Jimenez-Gonzalez A."/>
            <person name="Astvaldsson A."/>
            <person name="Andersson J.O."/>
            <person name="Svard S.G."/>
        </authorList>
    </citation>
    <scope>NUCLEOTIDE SEQUENCE</scope>
    <source>
        <strain evidence="3">ATCC 50377</strain>
    </source>
</reference>
<evidence type="ECO:0000259" key="1">
    <source>
        <dbReference type="PROSITE" id="PS50833"/>
    </source>
</evidence>